<dbReference type="OMA" id="SXSVRPR"/>
<feature type="compositionally biased region" description="Basic and acidic residues" evidence="10">
    <location>
        <begin position="238"/>
        <end position="262"/>
    </location>
</feature>
<keyword evidence="7 9" id="KW-0539">Nucleus</keyword>
<evidence type="ECO:0000256" key="5">
    <source>
        <dbReference type="ARBA" id="ARBA00023125"/>
    </source>
</evidence>
<dbReference type="PANTHER" id="PTHR11037">
    <property type="entry name" value="TRANSCRIPTION FACTOR CP2"/>
    <property type="match status" value="1"/>
</dbReference>
<dbReference type="Pfam" id="PF18016">
    <property type="entry name" value="SAM_3"/>
    <property type="match status" value="1"/>
</dbReference>
<evidence type="ECO:0000256" key="10">
    <source>
        <dbReference type="SAM" id="MobiDB-lite"/>
    </source>
</evidence>
<dbReference type="PROSITE" id="PS51968">
    <property type="entry name" value="GRH_CP2_DB"/>
    <property type="match status" value="1"/>
</dbReference>
<evidence type="ECO:0000256" key="3">
    <source>
        <dbReference type="ARBA" id="ARBA00022553"/>
    </source>
</evidence>
<dbReference type="GO" id="GO:0005634">
    <property type="term" value="C:nucleus"/>
    <property type="evidence" value="ECO:0007669"/>
    <property type="project" value="UniProtKB-SubCell"/>
</dbReference>
<dbReference type="InterPro" id="IPR013761">
    <property type="entry name" value="SAM/pointed_sf"/>
</dbReference>
<protein>
    <recommendedName>
        <fullName evidence="8">Upstream-binding protein 1</fullName>
    </recommendedName>
</protein>
<evidence type="ECO:0000256" key="1">
    <source>
        <dbReference type="ARBA" id="ARBA00004123"/>
    </source>
</evidence>
<dbReference type="Pfam" id="PF25416">
    <property type="entry name" value="GRHL1_C"/>
    <property type="match status" value="1"/>
</dbReference>
<feature type="compositionally biased region" description="Polar residues" evidence="10">
    <location>
        <begin position="302"/>
        <end position="332"/>
    </location>
</feature>
<proteinExistence type="inferred from homology"/>
<evidence type="ECO:0000256" key="4">
    <source>
        <dbReference type="ARBA" id="ARBA00023015"/>
    </source>
</evidence>
<dbReference type="GO" id="GO:0003700">
    <property type="term" value="F:DNA-binding transcription factor activity"/>
    <property type="evidence" value="ECO:0007669"/>
    <property type="project" value="InterPro"/>
</dbReference>
<dbReference type="InterPro" id="IPR041418">
    <property type="entry name" value="SAM_3"/>
</dbReference>
<feature type="region of interest" description="Disordered" evidence="10">
    <location>
        <begin position="233"/>
        <end position="332"/>
    </location>
</feature>
<name>A0A480U1Z3_PIG</name>
<accession>A0A480U1Z3</accession>
<evidence type="ECO:0000256" key="9">
    <source>
        <dbReference type="PROSITE-ProRule" id="PRU01313"/>
    </source>
</evidence>
<dbReference type="GO" id="GO:0003677">
    <property type="term" value="F:DNA binding"/>
    <property type="evidence" value="ECO:0007669"/>
    <property type="project" value="UniProtKB-KW"/>
</dbReference>
<evidence type="ECO:0000256" key="8">
    <source>
        <dbReference type="ARBA" id="ARBA00067531"/>
    </source>
</evidence>
<evidence type="ECO:0000259" key="11">
    <source>
        <dbReference type="PROSITE" id="PS51968"/>
    </source>
</evidence>
<keyword evidence="4" id="KW-0805">Transcription regulation</keyword>
<dbReference type="AlphaFoldDB" id="A0A480U1Z3"/>
<dbReference type="SUPFAM" id="SSF47769">
    <property type="entry name" value="SAM/Pointed domain"/>
    <property type="match status" value="1"/>
</dbReference>
<evidence type="ECO:0000256" key="2">
    <source>
        <dbReference type="ARBA" id="ARBA00010852"/>
    </source>
</evidence>
<dbReference type="FunFam" id="1.10.150.50:FF:000036">
    <property type="entry name" value="upstream-binding protein 1 isoform X1"/>
    <property type="match status" value="1"/>
</dbReference>
<evidence type="ECO:0000256" key="6">
    <source>
        <dbReference type="ARBA" id="ARBA00023163"/>
    </source>
</evidence>
<feature type="domain" description="Grh/CP2 DB" evidence="11">
    <location>
        <begin position="60"/>
        <end position="297"/>
    </location>
</feature>
<dbReference type="RefSeq" id="XP_020927217.1">
    <property type="nucleotide sequence ID" value="XM_021071558.1"/>
</dbReference>
<dbReference type="Gene3D" id="1.10.150.50">
    <property type="entry name" value="Transcription Factor, Ets-1"/>
    <property type="match status" value="1"/>
</dbReference>
<comment type="similarity">
    <text evidence="2">Belongs to the grh/CP2 family. CP2 subfamily.</text>
</comment>
<dbReference type="PANTHER" id="PTHR11037:SF13">
    <property type="entry name" value="UPSTREAM-BINDING PROTEIN 1"/>
    <property type="match status" value="1"/>
</dbReference>
<dbReference type="GeneID" id="100512254"/>
<keyword evidence="3" id="KW-0597">Phosphoprotein</keyword>
<comment type="subcellular location">
    <subcellularLocation>
        <location evidence="1 9">Nucleus</location>
    </subcellularLocation>
</comment>
<dbReference type="GO" id="GO:0006357">
    <property type="term" value="P:regulation of transcription by RNA polymerase II"/>
    <property type="evidence" value="ECO:0007669"/>
    <property type="project" value="InterPro"/>
</dbReference>
<evidence type="ECO:0000313" key="12">
    <source>
        <dbReference type="EMBL" id="HDB64938.1"/>
    </source>
</evidence>
<organism evidence="12">
    <name type="scientific">Sus scrofa</name>
    <name type="common">Pig</name>
    <dbReference type="NCBI Taxonomy" id="9823"/>
    <lineage>
        <taxon>Eukaryota</taxon>
        <taxon>Metazoa</taxon>
        <taxon>Chordata</taxon>
        <taxon>Craniata</taxon>
        <taxon>Vertebrata</taxon>
        <taxon>Euteleostomi</taxon>
        <taxon>Mammalia</taxon>
        <taxon>Eutheria</taxon>
        <taxon>Laurasiatheria</taxon>
        <taxon>Artiodactyla</taxon>
        <taxon>Suina</taxon>
        <taxon>Suidae</taxon>
        <taxon>Sus</taxon>
    </lineage>
</organism>
<dbReference type="InterPro" id="IPR007604">
    <property type="entry name" value="CP2"/>
</dbReference>
<dbReference type="EMBL" id="DQIR01209461">
    <property type="protein sequence ID" value="HDB64938.1"/>
    <property type="molecule type" value="Transcribed_RNA"/>
</dbReference>
<keyword evidence="5 9" id="KW-0238">DNA-binding</keyword>
<dbReference type="Pfam" id="PF04516">
    <property type="entry name" value="CP2"/>
    <property type="match status" value="1"/>
</dbReference>
<dbReference type="InterPro" id="IPR040167">
    <property type="entry name" value="TF_CP2-like"/>
</dbReference>
<dbReference type="InterPro" id="IPR057520">
    <property type="entry name" value="GRHL1/CP2_C"/>
</dbReference>
<sequence length="501" mass="56157">MAWVLKMDEVIESGLVHDFDASLSGIGQELGAGAYSMSDVLALPIFKQEDSSLPLDDETKHPPFQYVMCAATSPAVKLHDETLTYLNQGQSYEIRMLDNRKIGDVPEITGKLVKSIIRVVFHDRRLQYTEHQQLEGWKWNRPGDRLLDLDIPMSVGIIDTRTNPSQLNAVEFLWDPAKRTSAFIQVHCISTEFTPRKHGGEKGVPFRIQVDTFKQNENGEYTDHLHSASCQIKVFKPKGADRKQKTDREKMEKRTAHEKEKYQPSYDTTVLTECSPWPDTPTTYVNHSPSPAPTFSSPPQSTCSVPDSNSSSPNHQGDGVSQASSEQLQPSATIQETQQWLLKNRFSSYTRLFSNFLGADLLKLTKEDLVQICGTADGIRLYHSLKSRSVRPRLTLYVCREQPVQQGQQQAAGGGGDSSSATPYVYHAIYLEEMVASEVARKLALVFNIPLHQINQVYRQGPTGIHILVSDQMVQNFQDESCFLFSTVKAENGGGVHIILK</sequence>
<keyword evidence="6" id="KW-0804">Transcription</keyword>
<dbReference type="CTD" id="7342"/>
<evidence type="ECO:0000256" key="7">
    <source>
        <dbReference type="ARBA" id="ARBA00023242"/>
    </source>
</evidence>
<reference evidence="12" key="1">
    <citation type="journal article" date="2019" name="PeerJ">
        <title>Genes of the pig, Sus scrofa, reconstructed with EvidentialGene.</title>
        <authorList>
            <person name="Gilbert D.G."/>
        </authorList>
    </citation>
    <scope>NUCLEOTIDE SEQUENCE</scope>
</reference>